<organism evidence="1 2">
    <name type="scientific">Bathymodiolus azoricus thioautotrophic gill symbiont</name>
    <dbReference type="NCBI Taxonomy" id="235205"/>
    <lineage>
        <taxon>Bacteria</taxon>
        <taxon>Pseudomonadati</taxon>
        <taxon>Pseudomonadota</taxon>
        <taxon>Gammaproteobacteria</taxon>
        <taxon>sulfur-oxidizing symbionts</taxon>
    </lineage>
</organism>
<proteinExistence type="predicted"/>
<dbReference type="Proteomes" id="UP000198988">
    <property type="component" value="Unassembled WGS sequence"/>
</dbReference>
<name>A0A1H6MR06_9GAMM</name>
<accession>A0A1H6MR06</accession>
<dbReference type="AlphaFoldDB" id="A0A1H6MR06"/>
<gene>
    <name evidence="1" type="ORF">BAZSYMA_ACONTIG00411_0</name>
</gene>
<evidence type="ECO:0000313" key="1">
    <source>
        <dbReference type="EMBL" id="SEI04339.1"/>
    </source>
</evidence>
<protein>
    <submittedName>
        <fullName evidence="1">Uncharacterized protein</fullName>
    </submittedName>
</protein>
<sequence length="90" mass="10814">MFTIQDYKKIIEQHWSKNLSGDNLFRPFQDLFSIDVGLGRFNSKSEKIKWISQFNKYRNLWAHAATKGKSLNREEVCFLKKIYDYFKLNS</sequence>
<reference evidence="2" key="1">
    <citation type="submission" date="2016-06" db="EMBL/GenBank/DDBJ databases">
        <authorList>
            <person name="Petersen J."/>
            <person name="Sayavedra L."/>
        </authorList>
    </citation>
    <scope>NUCLEOTIDE SEQUENCE [LARGE SCALE GENOMIC DNA]</scope>
    <source>
        <strain evidence="2">BazSymA</strain>
    </source>
</reference>
<evidence type="ECO:0000313" key="2">
    <source>
        <dbReference type="Proteomes" id="UP000198988"/>
    </source>
</evidence>
<dbReference type="EMBL" id="CDSC02000484">
    <property type="protein sequence ID" value="SEI04339.1"/>
    <property type="molecule type" value="Genomic_DNA"/>
</dbReference>